<dbReference type="InterPro" id="IPR014358">
    <property type="entry name" value="Enoyl-ACP_Rdtase_NADH"/>
</dbReference>
<dbReference type="InterPro" id="IPR002347">
    <property type="entry name" value="SDR_fam"/>
</dbReference>
<evidence type="ECO:0000313" key="13">
    <source>
        <dbReference type="Proteomes" id="UP000199208"/>
    </source>
</evidence>
<feature type="binding site" evidence="11">
    <location>
        <position position="13"/>
    </location>
    <ligand>
        <name>NAD(+)</name>
        <dbReference type="ChEBI" id="CHEBI:57540"/>
    </ligand>
</feature>
<dbReference type="InterPro" id="IPR036291">
    <property type="entry name" value="NAD(P)-bd_dom_sf"/>
</dbReference>
<evidence type="ECO:0000256" key="8">
    <source>
        <dbReference type="PIRNR" id="PIRNR000094"/>
    </source>
</evidence>
<dbReference type="GO" id="GO:0004318">
    <property type="term" value="F:enoyl-[acyl-carrier-protein] reductase (NADH) activity"/>
    <property type="evidence" value="ECO:0007669"/>
    <property type="project" value="UniProtKB-EC"/>
</dbReference>
<keyword evidence="7 8" id="KW-0275">Fatty acid biosynthesis</keyword>
<dbReference type="GO" id="GO:0006633">
    <property type="term" value="P:fatty acid biosynthetic process"/>
    <property type="evidence" value="ECO:0007669"/>
    <property type="project" value="UniProtKB-KW"/>
</dbReference>
<evidence type="ECO:0000256" key="1">
    <source>
        <dbReference type="ARBA" id="ARBA00005189"/>
    </source>
</evidence>
<name>A0A1G5RV93_9FIRM</name>
<dbReference type="PIRSF" id="PIRSF000094">
    <property type="entry name" value="Enoyl-ACP_rdct"/>
    <property type="match status" value="1"/>
</dbReference>
<comment type="catalytic activity">
    <reaction evidence="8">
        <text>a 2,3-saturated acyl-[ACP] + NAD(+) = a (2E)-enoyl-[ACP] + NADH + H(+)</text>
        <dbReference type="Rhea" id="RHEA:10240"/>
        <dbReference type="Rhea" id="RHEA-COMP:9925"/>
        <dbReference type="Rhea" id="RHEA-COMP:9926"/>
        <dbReference type="ChEBI" id="CHEBI:15378"/>
        <dbReference type="ChEBI" id="CHEBI:57540"/>
        <dbReference type="ChEBI" id="CHEBI:57945"/>
        <dbReference type="ChEBI" id="CHEBI:78784"/>
        <dbReference type="ChEBI" id="CHEBI:78785"/>
        <dbReference type="EC" id="1.3.1.9"/>
    </reaction>
</comment>
<evidence type="ECO:0000256" key="2">
    <source>
        <dbReference type="ARBA" id="ARBA00009233"/>
    </source>
</evidence>
<dbReference type="Pfam" id="PF13561">
    <property type="entry name" value="adh_short_C2"/>
    <property type="match status" value="1"/>
</dbReference>
<keyword evidence="3 8" id="KW-0444">Lipid biosynthesis</keyword>
<feature type="binding site" evidence="11">
    <location>
        <begin position="66"/>
        <end position="67"/>
    </location>
    <ligand>
        <name>NAD(+)</name>
        <dbReference type="ChEBI" id="CHEBI:57540"/>
    </ligand>
</feature>
<dbReference type="PRINTS" id="PR00081">
    <property type="entry name" value="GDHRDH"/>
</dbReference>
<gene>
    <name evidence="12" type="ORF">SAMN03080599_00690</name>
</gene>
<dbReference type="PANTHER" id="PTHR43159:SF2">
    <property type="entry name" value="ENOYL-[ACYL-CARRIER-PROTEIN] REDUCTASE [NADH], CHLOROPLASTIC"/>
    <property type="match status" value="1"/>
</dbReference>
<evidence type="ECO:0000256" key="7">
    <source>
        <dbReference type="ARBA" id="ARBA00023160"/>
    </source>
</evidence>
<keyword evidence="5 8" id="KW-0560">Oxidoreductase</keyword>
<dbReference type="RefSeq" id="WP_139159765.1">
    <property type="nucleotide sequence ID" value="NZ_FMWL01000002.1"/>
</dbReference>
<keyword evidence="6" id="KW-0443">Lipid metabolism</keyword>
<keyword evidence="4" id="KW-0276">Fatty acid metabolism</keyword>
<evidence type="ECO:0000256" key="6">
    <source>
        <dbReference type="ARBA" id="ARBA00023098"/>
    </source>
</evidence>
<feature type="binding site" evidence="11">
    <location>
        <begin position="193"/>
        <end position="197"/>
    </location>
    <ligand>
        <name>NAD(+)</name>
        <dbReference type="ChEBI" id="CHEBI:57540"/>
    </ligand>
</feature>
<comment type="pathway">
    <text evidence="1">Lipid metabolism.</text>
</comment>
<comment type="similarity">
    <text evidence="2 8">Belongs to the short-chain dehydrogenases/reductases (SDR) family. FabI subfamily.</text>
</comment>
<dbReference type="PANTHER" id="PTHR43159">
    <property type="entry name" value="ENOYL-[ACYL-CARRIER-PROTEIN] REDUCTASE"/>
    <property type="match status" value="1"/>
</dbReference>
<dbReference type="OrthoDB" id="9803628at2"/>
<dbReference type="Gene3D" id="3.40.50.720">
    <property type="entry name" value="NAD(P)-binding Rossmann-like Domain"/>
    <property type="match status" value="1"/>
</dbReference>
<evidence type="ECO:0000256" key="11">
    <source>
        <dbReference type="PIRSR" id="PIRSR000094-3"/>
    </source>
</evidence>
<feature type="binding site" evidence="11">
    <location>
        <position position="164"/>
    </location>
    <ligand>
        <name>NAD(+)</name>
        <dbReference type="ChEBI" id="CHEBI:57540"/>
    </ligand>
</feature>
<feature type="active site" description="Proton acceptor" evidence="9">
    <location>
        <position position="157"/>
    </location>
</feature>
<organism evidence="12 13">
    <name type="scientific">Acidaminobacter hydrogenoformans DSM 2784</name>
    <dbReference type="NCBI Taxonomy" id="1120920"/>
    <lineage>
        <taxon>Bacteria</taxon>
        <taxon>Bacillati</taxon>
        <taxon>Bacillota</taxon>
        <taxon>Clostridia</taxon>
        <taxon>Peptostreptococcales</taxon>
        <taxon>Acidaminobacteraceae</taxon>
        <taxon>Acidaminobacter</taxon>
    </lineage>
</organism>
<dbReference type="EMBL" id="FMWL01000002">
    <property type="protein sequence ID" value="SCZ77249.1"/>
    <property type="molecule type" value="Genomic_DNA"/>
</dbReference>
<keyword evidence="8 11" id="KW-0520">NAD</keyword>
<dbReference type="AlphaFoldDB" id="A0A1G5RV93"/>
<keyword evidence="13" id="KW-1185">Reference proteome</keyword>
<dbReference type="CDD" id="cd05372">
    <property type="entry name" value="ENR_SDR"/>
    <property type="match status" value="1"/>
</dbReference>
<evidence type="ECO:0000256" key="10">
    <source>
        <dbReference type="PIRSR" id="PIRSR000094-2"/>
    </source>
</evidence>
<sequence>MSLLNQKKILVMGVANKWSIAWGISRKLIESGAQLIFTYYGEKSLRGLEKLVEEEGITGVRMIECDVTQDASIEQAFGEIAAKEGKIFGVVHSIAHADKNELDGDYFNTSREGYSMAQDISAFSLVAVTKHALPILEEGGSIVTLTYLGGERVVKNYNVMGVAKAALEMSVRYLAHDLGPMGFRINAISAGPVKTLAAKGISGFSTLSSNFVDRAPMRRMVTTEEIGGAAVFLLSNLGSGVTGEVLHVDCGYSILGY</sequence>
<evidence type="ECO:0000256" key="3">
    <source>
        <dbReference type="ARBA" id="ARBA00022516"/>
    </source>
</evidence>
<dbReference type="SUPFAM" id="SSF51735">
    <property type="entry name" value="NAD(P)-binding Rossmann-fold domains"/>
    <property type="match status" value="1"/>
</dbReference>
<reference evidence="12 13" key="1">
    <citation type="submission" date="2016-10" db="EMBL/GenBank/DDBJ databases">
        <authorList>
            <person name="de Groot N.N."/>
        </authorList>
    </citation>
    <scope>NUCLEOTIDE SEQUENCE [LARGE SCALE GENOMIC DNA]</scope>
    <source>
        <strain evidence="12 13">DSM 2784</strain>
    </source>
</reference>
<evidence type="ECO:0000256" key="4">
    <source>
        <dbReference type="ARBA" id="ARBA00022832"/>
    </source>
</evidence>
<dbReference type="Proteomes" id="UP000199208">
    <property type="component" value="Unassembled WGS sequence"/>
</dbReference>
<evidence type="ECO:0000256" key="5">
    <source>
        <dbReference type="ARBA" id="ARBA00023002"/>
    </source>
</evidence>
<evidence type="ECO:0000313" key="12">
    <source>
        <dbReference type="EMBL" id="SCZ77249.1"/>
    </source>
</evidence>
<evidence type="ECO:0000256" key="9">
    <source>
        <dbReference type="PIRSR" id="PIRSR000094-1"/>
    </source>
</evidence>
<accession>A0A1G5RV93</accession>
<proteinExistence type="inferred from homology"/>
<protein>
    <recommendedName>
        <fullName evidence="8">Enoyl-[acyl-carrier-protein] reductase [NADH]</fullName>
        <ecNumber evidence="8">1.3.1.9</ecNumber>
    </recommendedName>
</protein>
<feature type="binding site" evidence="10">
    <location>
        <position position="97"/>
    </location>
    <ligand>
        <name>substrate</name>
    </ligand>
</feature>
<feature type="binding site" evidence="11">
    <location>
        <begin position="19"/>
        <end position="20"/>
    </location>
    <ligand>
        <name>NAD(+)</name>
        <dbReference type="ChEBI" id="CHEBI:57540"/>
    </ligand>
</feature>
<feature type="active site" description="Proton acceptor" evidence="9">
    <location>
        <position position="147"/>
    </location>
</feature>
<feature type="binding site" evidence="11">
    <location>
        <position position="94"/>
    </location>
    <ligand>
        <name>NAD(+)</name>
        <dbReference type="ChEBI" id="CHEBI:57540"/>
    </ligand>
</feature>
<dbReference type="Gene3D" id="1.10.8.400">
    <property type="entry name" value="Enoyl acyl carrier protein reductase"/>
    <property type="match status" value="1"/>
</dbReference>
<dbReference type="STRING" id="1120920.SAMN03080599_00690"/>
<dbReference type="EC" id="1.3.1.9" evidence="8"/>